<reference evidence="1" key="1">
    <citation type="submission" date="2018-05" db="EMBL/GenBank/DDBJ databases">
        <authorList>
            <person name="Lanie J.A."/>
            <person name="Ng W.-L."/>
            <person name="Kazmierczak K.M."/>
            <person name="Andrzejewski T.M."/>
            <person name="Davidsen T.M."/>
            <person name="Wayne K.J."/>
            <person name="Tettelin H."/>
            <person name="Glass J.I."/>
            <person name="Rusch D."/>
            <person name="Podicherti R."/>
            <person name="Tsui H.-C.T."/>
            <person name="Winkler M.E."/>
        </authorList>
    </citation>
    <scope>NUCLEOTIDE SEQUENCE</scope>
</reference>
<name>A0A382V5D1_9ZZZZ</name>
<protein>
    <submittedName>
        <fullName evidence="1">Uncharacterized protein</fullName>
    </submittedName>
</protein>
<sequence>MGFSFADEVTGEIAFQRSEVYANLGVQLNLPSATGIKVGKPVIGP</sequence>
<gene>
    <name evidence="1" type="ORF">METZ01_LOCUS394548</name>
</gene>
<dbReference type="EMBL" id="UINC01149306">
    <property type="protein sequence ID" value="SVD41694.1"/>
    <property type="molecule type" value="Genomic_DNA"/>
</dbReference>
<organism evidence="1">
    <name type="scientific">marine metagenome</name>
    <dbReference type="NCBI Taxonomy" id="408172"/>
    <lineage>
        <taxon>unclassified sequences</taxon>
        <taxon>metagenomes</taxon>
        <taxon>ecological metagenomes</taxon>
    </lineage>
</organism>
<dbReference type="AlphaFoldDB" id="A0A382V5D1"/>
<evidence type="ECO:0000313" key="1">
    <source>
        <dbReference type="EMBL" id="SVD41694.1"/>
    </source>
</evidence>
<accession>A0A382V5D1</accession>
<proteinExistence type="predicted"/>